<accession>A0A1R1XHJ3</accession>
<gene>
    <name evidence="2" type="ORF">AYI70_g8087</name>
</gene>
<comment type="caution">
    <text evidence="2">The sequence shown here is derived from an EMBL/GenBank/DDBJ whole genome shotgun (WGS) entry which is preliminary data.</text>
</comment>
<dbReference type="AlphaFoldDB" id="A0A1R1XHJ3"/>
<feature type="compositionally biased region" description="Polar residues" evidence="1">
    <location>
        <begin position="54"/>
        <end position="67"/>
    </location>
</feature>
<reference evidence="2 3" key="1">
    <citation type="submission" date="2017-01" db="EMBL/GenBank/DDBJ databases">
        <authorList>
            <person name="Mah S.A."/>
            <person name="Swanson W.J."/>
            <person name="Moy G.W."/>
            <person name="Vacquier V.D."/>
        </authorList>
    </citation>
    <scope>NUCLEOTIDE SEQUENCE [LARGE SCALE GENOMIC DNA]</scope>
    <source>
        <strain evidence="2 3">GSMNP</strain>
    </source>
</reference>
<evidence type="ECO:0000313" key="3">
    <source>
        <dbReference type="Proteomes" id="UP000187283"/>
    </source>
</evidence>
<feature type="compositionally biased region" description="Pro residues" evidence="1">
    <location>
        <begin position="24"/>
        <end position="33"/>
    </location>
</feature>
<name>A0A1R1XHJ3_9FUNG</name>
<feature type="compositionally biased region" description="Pro residues" evidence="1">
    <location>
        <begin position="41"/>
        <end position="53"/>
    </location>
</feature>
<proteinExistence type="predicted"/>
<dbReference type="Proteomes" id="UP000187283">
    <property type="component" value="Unassembled WGS sequence"/>
</dbReference>
<evidence type="ECO:0000256" key="1">
    <source>
        <dbReference type="SAM" id="MobiDB-lite"/>
    </source>
</evidence>
<organism evidence="2 3">
    <name type="scientific">Smittium culicis</name>
    <dbReference type="NCBI Taxonomy" id="133412"/>
    <lineage>
        <taxon>Eukaryota</taxon>
        <taxon>Fungi</taxon>
        <taxon>Fungi incertae sedis</taxon>
        <taxon>Zoopagomycota</taxon>
        <taxon>Kickxellomycotina</taxon>
        <taxon>Harpellomycetes</taxon>
        <taxon>Harpellales</taxon>
        <taxon>Legeriomycetaceae</taxon>
        <taxon>Smittium</taxon>
    </lineage>
</organism>
<sequence>MDYGFYFNHINTPPASMVSYHPALPSPPAPLSPSPHSSSPMTPPAAFAPPNSPIPLSSTHHTATSFH</sequence>
<protein>
    <submittedName>
        <fullName evidence="2">Uncharacterized protein</fullName>
    </submittedName>
</protein>
<evidence type="ECO:0000313" key="2">
    <source>
        <dbReference type="EMBL" id="OMJ14115.1"/>
    </source>
</evidence>
<keyword evidence="3" id="KW-1185">Reference proteome</keyword>
<dbReference type="EMBL" id="LSSN01003202">
    <property type="protein sequence ID" value="OMJ14115.1"/>
    <property type="molecule type" value="Genomic_DNA"/>
</dbReference>
<feature type="region of interest" description="Disordered" evidence="1">
    <location>
        <begin position="19"/>
        <end position="67"/>
    </location>
</feature>